<dbReference type="AlphaFoldDB" id="A0AAN9W172"/>
<comment type="caution">
    <text evidence="2">The sequence shown here is derived from an EMBL/GenBank/DDBJ whole genome shotgun (WGS) entry which is preliminary data.</text>
</comment>
<evidence type="ECO:0000256" key="1">
    <source>
        <dbReference type="SAM" id="MobiDB-lite"/>
    </source>
</evidence>
<name>A0AAN9W172_9ORTH</name>
<dbReference type="EMBL" id="JAZDUA010000022">
    <property type="protein sequence ID" value="KAK7872621.1"/>
    <property type="molecule type" value="Genomic_DNA"/>
</dbReference>
<proteinExistence type="predicted"/>
<feature type="region of interest" description="Disordered" evidence="1">
    <location>
        <begin position="33"/>
        <end position="147"/>
    </location>
</feature>
<accession>A0AAN9W172</accession>
<keyword evidence="3" id="KW-1185">Reference proteome</keyword>
<sequence>MNACGASTPNIYPKTCICWITNSVTPPTSPFYPLAPHPKAQRRGATLPKAPGRQPRWCAPCSQGDASAAHRGCLLRRRRRRLHRRPSLQRPAQRSAGQGGATPAVVDAAASRPARRLGRRLELARRSCSRSRPPWPAPADGQPSDRR</sequence>
<reference evidence="2 3" key="1">
    <citation type="submission" date="2024-03" db="EMBL/GenBank/DDBJ databases">
        <title>The genome assembly and annotation of the cricket Gryllus longicercus Weissman &amp; Gray.</title>
        <authorList>
            <person name="Szrajer S."/>
            <person name="Gray D."/>
            <person name="Ylla G."/>
        </authorList>
    </citation>
    <scope>NUCLEOTIDE SEQUENCE [LARGE SCALE GENOMIC DNA]</scope>
    <source>
        <strain evidence="2">DAG 2021-001</strain>
        <tissue evidence="2">Whole body minus gut</tissue>
    </source>
</reference>
<protein>
    <submittedName>
        <fullName evidence="2">Uncharacterized protein</fullName>
    </submittedName>
</protein>
<evidence type="ECO:0000313" key="3">
    <source>
        <dbReference type="Proteomes" id="UP001378592"/>
    </source>
</evidence>
<evidence type="ECO:0000313" key="2">
    <source>
        <dbReference type="EMBL" id="KAK7872621.1"/>
    </source>
</evidence>
<feature type="compositionally biased region" description="Basic residues" evidence="1">
    <location>
        <begin position="73"/>
        <end position="87"/>
    </location>
</feature>
<gene>
    <name evidence="2" type="ORF">R5R35_001958</name>
</gene>
<dbReference type="Proteomes" id="UP001378592">
    <property type="component" value="Unassembled WGS sequence"/>
</dbReference>
<organism evidence="2 3">
    <name type="scientific">Gryllus longicercus</name>
    <dbReference type="NCBI Taxonomy" id="2509291"/>
    <lineage>
        <taxon>Eukaryota</taxon>
        <taxon>Metazoa</taxon>
        <taxon>Ecdysozoa</taxon>
        <taxon>Arthropoda</taxon>
        <taxon>Hexapoda</taxon>
        <taxon>Insecta</taxon>
        <taxon>Pterygota</taxon>
        <taxon>Neoptera</taxon>
        <taxon>Polyneoptera</taxon>
        <taxon>Orthoptera</taxon>
        <taxon>Ensifera</taxon>
        <taxon>Gryllidea</taxon>
        <taxon>Grylloidea</taxon>
        <taxon>Gryllidae</taxon>
        <taxon>Gryllinae</taxon>
        <taxon>Gryllus</taxon>
    </lineage>
</organism>